<feature type="region of interest" description="Disordered" evidence="5">
    <location>
        <begin position="1341"/>
        <end position="1420"/>
    </location>
</feature>
<reference evidence="6 7" key="1">
    <citation type="journal article" date="2004" name="Nature">
        <title>Genome sequence of the ultrasmall unicellular red alga Cyanidioschyzon merolae 10D.</title>
        <authorList>
            <person name="Matsuzaki M."/>
            <person name="Misumi O."/>
            <person name="Shin-i T."/>
            <person name="Maruyama S."/>
            <person name="Takahara M."/>
            <person name="Miyagishima S."/>
            <person name="Mori T."/>
            <person name="Nishida K."/>
            <person name="Yagisawa F."/>
            <person name="Nishida K."/>
            <person name="Yoshida Y."/>
            <person name="Nishimura Y."/>
            <person name="Nakao S."/>
            <person name="Kobayashi T."/>
            <person name="Momoyama Y."/>
            <person name="Higashiyama T."/>
            <person name="Minoda A."/>
            <person name="Sano M."/>
            <person name="Nomoto H."/>
            <person name="Oishi K."/>
            <person name="Hayashi H."/>
            <person name="Ohta F."/>
            <person name="Nishizaka S."/>
            <person name="Haga S."/>
            <person name="Miura S."/>
            <person name="Morishita T."/>
            <person name="Kabeya Y."/>
            <person name="Terasawa K."/>
            <person name="Suzuki Y."/>
            <person name="Ishii Y."/>
            <person name="Asakawa S."/>
            <person name="Takano H."/>
            <person name="Ohta N."/>
            <person name="Kuroiwa H."/>
            <person name="Tanaka K."/>
            <person name="Shimizu N."/>
            <person name="Sugano S."/>
            <person name="Sato N."/>
            <person name="Nozaki H."/>
            <person name="Ogasawara N."/>
            <person name="Kohara Y."/>
            <person name="Kuroiwa T."/>
        </authorList>
    </citation>
    <scope>NUCLEOTIDE SEQUENCE [LARGE SCALE GENOMIC DNA]</scope>
    <source>
        <strain evidence="6 7">10D</strain>
    </source>
</reference>
<gene>
    <name evidence="6" type="ORF">CYME_CMR081C</name>
</gene>
<feature type="compositionally biased region" description="Basic residues" evidence="5">
    <location>
        <begin position="1349"/>
        <end position="1358"/>
    </location>
</feature>
<dbReference type="PANTHER" id="PTHR12827">
    <property type="entry name" value="MEIOTIC CHECKPOINT REGULATOR TSG24 FAMILY MEMBER"/>
    <property type="match status" value="1"/>
</dbReference>
<dbReference type="GO" id="GO:0070979">
    <property type="term" value="P:protein K11-linked ubiquitination"/>
    <property type="evidence" value="ECO:0007669"/>
    <property type="project" value="TreeGrafter"/>
</dbReference>
<feature type="region of interest" description="Disordered" evidence="5">
    <location>
        <begin position="710"/>
        <end position="757"/>
    </location>
</feature>
<dbReference type="GeneID" id="16996680"/>
<keyword evidence="4" id="KW-0131">Cell cycle</keyword>
<proteinExistence type="inferred from homology"/>
<dbReference type="STRING" id="280699.M1UW62"/>
<name>M1UW62_CYAM1</name>
<dbReference type="KEGG" id="cme:CYME_CMR081C"/>
<dbReference type="InterPro" id="IPR024990">
    <property type="entry name" value="Apc1"/>
</dbReference>
<dbReference type="GO" id="GO:0005680">
    <property type="term" value="C:anaphase-promoting complex"/>
    <property type="evidence" value="ECO:0007669"/>
    <property type="project" value="InterPro"/>
</dbReference>
<dbReference type="OrthoDB" id="4446at2759"/>
<organism evidence="6 7">
    <name type="scientific">Cyanidioschyzon merolae (strain NIES-3377 / 10D)</name>
    <name type="common">Unicellular red alga</name>
    <dbReference type="NCBI Taxonomy" id="280699"/>
    <lineage>
        <taxon>Eukaryota</taxon>
        <taxon>Rhodophyta</taxon>
        <taxon>Bangiophyceae</taxon>
        <taxon>Cyanidiales</taxon>
        <taxon>Cyanidiaceae</taxon>
        <taxon>Cyanidioschyzon</taxon>
    </lineage>
</organism>
<dbReference type="Proteomes" id="UP000007014">
    <property type="component" value="Chromosome 18"/>
</dbReference>
<feature type="region of interest" description="Disordered" evidence="5">
    <location>
        <begin position="1105"/>
        <end position="1131"/>
    </location>
</feature>
<dbReference type="GO" id="GO:0051301">
    <property type="term" value="P:cell division"/>
    <property type="evidence" value="ECO:0007669"/>
    <property type="project" value="UniProtKB-KW"/>
</dbReference>
<dbReference type="PANTHER" id="PTHR12827:SF3">
    <property type="entry name" value="ANAPHASE-PROMOTING COMPLEX SUBUNIT 1"/>
    <property type="match status" value="1"/>
</dbReference>
<dbReference type="GO" id="GO:0031145">
    <property type="term" value="P:anaphase-promoting complex-dependent catabolic process"/>
    <property type="evidence" value="ECO:0007669"/>
    <property type="project" value="TreeGrafter"/>
</dbReference>
<dbReference type="GO" id="GO:0007091">
    <property type="term" value="P:metaphase/anaphase transition of mitotic cell cycle"/>
    <property type="evidence" value="ECO:0007669"/>
    <property type="project" value="TreeGrafter"/>
</dbReference>
<feature type="region of interest" description="Disordered" evidence="5">
    <location>
        <begin position="2867"/>
        <end position="2887"/>
    </location>
</feature>
<dbReference type="HOGENOM" id="CLU_226372_0_0_1"/>
<feature type="compositionally biased region" description="Low complexity" evidence="5">
    <location>
        <begin position="1106"/>
        <end position="1120"/>
    </location>
</feature>
<evidence type="ECO:0000256" key="4">
    <source>
        <dbReference type="ARBA" id="ARBA00023306"/>
    </source>
</evidence>
<evidence type="ECO:0000256" key="5">
    <source>
        <dbReference type="SAM" id="MobiDB-lite"/>
    </source>
</evidence>
<dbReference type="Gramene" id="CMR081CT">
    <property type="protein sequence ID" value="CMR081CT"/>
    <property type="gene ID" value="CMR081C"/>
</dbReference>
<dbReference type="Gene3D" id="1.25.10.10">
    <property type="entry name" value="Leucine-rich Repeat Variant"/>
    <property type="match status" value="1"/>
</dbReference>
<keyword evidence="7" id="KW-1185">Reference proteome</keyword>
<feature type="compositionally biased region" description="Basic and acidic residues" evidence="5">
    <location>
        <begin position="2192"/>
        <end position="2209"/>
    </location>
</feature>
<feature type="compositionally biased region" description="Polar residues" evidence="5">
    <location>
        <begin position="2868"/>
        <end position="2887"/>
    </location>
</feature>
<evidence type="ECO:0000313" key="6">
    <source>
        <dbReference type="EMBL" id="BAM82351.1"/>
    </source>
</evidence>
<feature type="compositionally biased region" description="Basic and acidic residues" evidence="5">
    <location>
        <begin position="728"/>
        <end position="740"/>
    </location>
</feature>
<feature type="compositionally biased region" description="Low complexity" evidence="5">
    <location>
        <begin position="1943"/>
        <end position="1957"/>
    </location>
</feature>
<dbReference type="RefSeq" id="XP_005538387.1">
    <property type="nucleotide sequence ID" value="XM_005538330.1"/>
</dbReference>
<feature type="region of interest" description="Disordered" evidence="5">
    <location>
        <begin position="1435"/>
        <end position="1458"/>
    </location>
</feature>
<keyword evidence="3" id="KW-0498">Mitosis</keyword>
<evidence type="ECO:0000256" key="1">
    <source>
        <dbReference type="ARBA" id="ARBA00010547"/>
    </source>
</evidence>
<feature type="compositionally biased region" description="Basic residues" evidence="5">
    <location>
        <begin position="1435"/>
        <end position="1452"/>
    </location>
</feature>
<protein>
    <submittedName>
        <fullName evidence="6">Similar to meiotic check point regulator</fullName>
    </submittedName>
</protein>
<feature type="compositionally biased region" description="Acidic residues" evidence="5">
    <location>
        <begin position="1361"/>
        <end position="1398"/>
    </location>
</feature>
<evidence type="ECO:0000256" key="2">
    <source>
        <dbReference type="ARBA" id="ARBA00022618"/>
    </source>
</evidence>
<keyword evidence="2" id="KW-0132">Cell division</keyword>
<feature type="region of interest" description="Disordered" evidence="5">
    <location>
        <begin position="1982"/>
        <end position="2029"/>
    </location>
</feature>
<dbReference type="GO" id="GO:0060090">
    <property type="term" value="F:molecular adaptor activity"/>
    <property type="evidence" value="ECO:0007669"/>
    <property type="project" value="TreeGrafter"/>
</dbReference>
<feature type="region of interest" description="Disordered" evidence="5">
    <location>
        <begin position="1903"/>
        <end position="1965"/>
    </location>
</feature>
<dbReference type="eggNOG" id="KOG1858">
    <property type="taxonomic scope" value="Eukaryota"/>
</dbReference>
<comment type="similarity">
    <text evidence="1">Belongs to the APC1 family.</text>
</comment>
<feature type="region of interest" description="Disordered" evidence="5">
    <location>
        <begin position="614"/>
        <end position="641"/>
    </location>
</feature>
<evidence type="ECO:0000313" key="7">
    <source>
        <dbReference type="Proteomes" id="UP000007014"/>
    </source>
</evidence>
<feature type="compositionally biased region" description="Acidic residues" evidence="5">
    <location>
        <begin position="1996"/>
        <end position="2009"/>
    </location>
</feature>
<dbReference type="EMBL" id="AP006500">
    <property type="protein sequence ID" value="BAM82351.1"/>
    <property type="molecule type" value="Genomic_DNA"/>
</dbReference>
<accession>M1UW62</accession>
<evidence type="ECO:0000256" key="3">
    <source>
        <dbReference type="ARBA" id="ARBA00022776"/>
    </source>
</evidence>
<dbReference type="InterPro" id="IPR011989">
    <property type="entry name" value="ARM-like"/>
</dbReference>
<feature type="region of interest" description="Disordered" evidence="5">
    <location>
        <begin position="2190"/>
        <end position="2218"/>
    </location>
</feature>
<feature type="compositionally biased region" description="Basic and acidic residues" evidence="5">
    <location>
        <begin position="1918"/>
        <end position="1928"/>
    </location>
</feature>
<reference evidence="6 7" key="2">
    <citation type="journal article" date="2007" name="BMC Biol.">
        <title>A 100%-complete sequence reveals unusually simple genomic features in the hot-spring red alga Cyanidioschyzon merolae.</title>
        <authorList>
            <person name="Nozaki H."/>
            <person name="Takano H."/>
            <person name="Misumi O."/>
            <person name="Terasawa K."/>
            <person name="Matsuzaki M."/>
            <person name="Maruyama S."/>
            <person name="Nishida K."/>
            <person name="Yagisawa F."/>
            <person name="Yoshida Y."/>
            <person name="Fujiwara T."/>
            <person name="Takio S."/>
            <person name="Tamura K."/>
            <person name="Chung S.J."/>
            <person name="Nakamura S."/>
            <person name="Kuroiwa H."/>
            <person name="Tanaka K."/>
            <person name="Sato N."/>
            <person name="Kuroiwa T."/>
        </authorList>
    </citation>
    <scope>NUCLEOTIDE SEQUENCE [LARGE SCALE GENOMIC DNA]</scope>
    <source>
        <strain evidence="6 7">10D</strain>
    </source>
</reference>
<sequence>MANVTIPVSVTASGCLELSQGSDRDYLYRLVDQHGIADRVWFFSCSSRGGHSENLLCAPEEALVWHPKQRSRGGDASKDLTWALQWRSADLVRYTWFETDAEAFAVRRGAQSFPACAVCCSDVPTSAGDRLGPMHAWAAFANFCDASAEELPPGSGRSLWQPAADAEGARSFVGWCSVQDAGRLLQVFNWQDGRMHSVSFVAKGGSNSFSQGGPRRGVASLPSGLHKSAVSEQTSTLLTGVQRESTQRLTGSSSSRLYPPMTTMMMEAMPTARAVILALHALPRGLVVALADGRKLVLWHPLNEPYELEELEIQERIVFTDARYPVLVTQRCHGTSRSSPTEHHTIRVYLLQDRTTGDTQNDTTFDSGPVQLALVWEQGLVDPNDTFRAACFAHPWSGAGGRGVHISPLLCLLIGETLRGLELFSTPAQPRLMKSAELVFVQRGVQAMAAVEALRPGMLDLLVLLGGTPKPRLRLQFGAEPVGYLRLLGKTAAPVWLANAVKCRFTLTLADGQQYRVCLSRLLREPLPIMHQLWGACRRTLPAAVSMQIYLAFIEEVWRPQAAETQGTASNELEKQLDAFWRALQQPHRHQWMHQRYPERGTFCSSSSSSSSSCRNAGQRASGGAAPTDASHWRSVPDLSSPKTSILKASARPAPGVLPGWLWDISASAFDEMHSSLVPEREHIATGSASEAIHDSQGQLSLSPLRLATQSAPWTRGSERSCSSAASHRGDERVSTEQRTAKASTATRSDAAKCTPETATTTTAAAAAAAAAAAEAPSTGRAACDARTREQPCSRCYRGTPMQGSSVVTTRRAERVKGCPFCWETGPEPSGTASGECLLRLRCELQYAGAQLPETVPWKSLLVAFHTLYEAFKLDQIYWQALLSVNHFLKKVALAANALRYWEYYQRDMPESCERSSVSSGTLHPASSDESLEASSLLRHSRSLDKASERSSTADPEEARICDHQHNGQGAETSLHLPVDAEVASISDQQSNQQRVESSLYLTDDSEAPLNIFDWLQDRLPLLLGIYKTDRACCRPAKDMLAQFPAAFASTLSTAPSGLSAERHPLDAPLVREFVNDRHPDEFPNPVARLAQLVTFFERLEHCQQSTSSGESTGASTELSPAHAGVGPVGTAALDSTTETIVAEQSAIPEVSVPLQHPCDAGLVSLHQEGIRLDARTLARLPVGIALPLQHALAGLRSEPAPQVHPGAGNSDADSELAAAGVVSSAAAVAGWLPALPEPEMAMLRLQSGLSPTGAGSGSVQGATWFSATRASGAASREALGTNITSRLWLNPSVERFAAQVTSDLYASSAGPGRVAASSFTKSSSNGAAPLRAWMPSSSASALAIAKHPEHHHRRHHHGTDDDDDDDDVEGALFLDDDDIDIDDDDDGIDDEDVDDDGNSVALFRADPGPSRERSFPSAAGTSAATHAIPQRYDYHHHHHDRRCRRRRRRQQGGRGVVHPNHLDGCELTSIIPWLRFRADRRLWQVQRLLRSAVPVLLTDPDPAATAATTETTTLGSSSSSPLLSPSEVQAQLFASAQRTLAAPIGRGAFTAWTGTVDDSTKTLLVPPLVLSGRLPQRSTPIQLDASVLPAAYFEWGAFHNAVAAGLRLRPSSTRFPTWIRGRLVPGAPEASGGSSATRSGVPAQQELAFTAQVPVTRAWIRQQKPSRPTASHAGLVLALGLHGHLRQLQVTDWYAYLLPRHELTSIALLLGLGASYGGTAHALVARLAGLHIRAFNPTGFAQPDWDVSPAVQSAAVLAMGLVFACSGRKAILEGLFVELCDGAGVAMASSIAAAASTGAAAPATGSLGAGVMAASGGFAGSAAGTSNTNNTSGWPWSVRRDREAHALAAGLALGLVGLPEAASEQRSAATGANVSDMVTGPATAARRYVGSLVALVTRTGAGDADDAPMRLSSAKLPAREERRPVARRERRSGTAGTVHGETNAAPGTHAATANAPVPHDVPGVLASGLTDGALGATTTRLQANVPGGAPTALGNEDDDDYNNGDDDGASYATTRLPTRAGYDSVTGTLGRGARLESRSGLEADDSWSSVRIGAEGETEQGRASSPSLSISSSFSTSSLFRAGITTSSMPAVDSGPQALLDPERIPSDASAAAVGALMALTVWYLRSNDEAMARKLGPPRSGQRALWLLRPELVLLRSLAAALIRWDAMSPSWDWMLSELPAPLAAQWQADRNREAAHRGDQPREENSTLRSQGLATGAGTSRISRWYVAVANDPVVPAETEQIESAARSSADLLGSGAPQRPAVVRLYMLLALTGQALAMALKLAGTAHPQARRILEKLLDLVDLRYTASANSSAAPWLLACIDNLSIAMAVVCAGHGTHSVYRRLRRLLCRRGATGIVAGLTSSGMAGATRPSTLSRTTSGETYGNHLARHLALGLVFLGGGTVALSSCHRLQTALLLAALYPRYPAAPSDNQYHLQALRHLYVLAAEARCFVTLDADTRTPCPVPVEVMMVSSTSTGTSNAVPVRYRDWTPCLLPALDSWHELVIRSPRYWSVSLSAEALREIEPLANTYLAYVVYVRRHAGHLSYLRDPHGVKGLTCRSLPLRYLAKAPSADWMQLFATDPVLSALFRYGLAFPGSPWSNASNPIPAASDDTVAPNLATEGIHRSPSTEDAFTTSTGEEAWRVSSARTASMGMHASSAHAWPPFGTRVPCVQASTAGNVVGDDQEIAFWRAALDLCLEADCTELWLLLVDALDAVRRGSVLQTACQRHRHRHRHTLWVGDLVLLQHWVGAAASRMPRAQRQTPLQRLERWCCSSVASLGASLEERLFRMVEAGAAGVPDRSLLVKRCRQYVRSGWSLVPEHVLYGHAVCLRWLQAPLRCALLPEYGALCQALRGIGSARGDSSIGSASAMQRRTCRASDSQRSMPMSDVHMRSMAERASADASWNEWALLVAWLPMLSEPETR</sequence>